<comment type="similarity">
    <text evidence="9">Belongs to the COQ7 family.</text>
</comment>
<evidence type="ECO:0000256" key="8">
    <source>
        <dbReference type="ARBA" id="ARBA00023136"/>
    </source>
</evidence>
<dbReference type="Gene3D" id="1.20.1260.10">
    <property type="match status" value="1"/>
</dbReference>
<dbReference type="OrthoDB" id="5192789at2"/>
<protein>
    <recommendedName>
        <fullName evidence="9">3-demethoxyubiquinol 3-hydroxylase</fullName>
        <shortName evidence="9">DMQ hydroxylase</shortName>
        <ecNumber evidence="9">1.14.99.60</ecNumber>
    </recommendedName>
    <alternativeName>
        <fullName evidence="9">2-nonaprenyl-3-methyl-6-methoxy-1,4-benzoquinol hydroxylase</fullName>
    </alternativeName>
</protein>
<dbReference type="InterPro" id="IPR012347">
    <property type="entry name" value="Ferritin-like"/>
</dbReference>
<reference evidence="10 11" key="1">
    <citation type="submission" date="2015-11" db="EMBL/GenBank/DDBJ databases">
        <title>Genomic analysis of 38 Legionella species identifies large and diverse effector repertoires.</title>
        <authorList>
            <person name="Burstein D."/>
            <person name="Amaro F."/>
            <person name="Zusman T."/>
            <person name="Lifshitz Z."/>
            <person name="Cohen O."/>
            <person name="Gilbert J.A."/>
            <person name="Pupko T."/>
            <person name="Shuman H.A."/>
            <person name="Segal G."/>
        </authorList>
    </citation>
    <scope>NUCLEOTIDE SEQUENCE [LARGE SCALE GENOMIC DNA]</scope>
    <source>
        <strain evidence="10 11">ATCC 43878</strain>
    </source>
</reference>
<keyword evidence="2 9" id="KW-1003">Cell membrane</keyword>
<feature type="binding site" evidence="9">
    <location>
        <position position="92"/>
    </location>
    <ligand>
        <name>Fe cation</name>
        <dbReference type="ChEBI" id="CHEBI:24875"/>
        <label>2</label>
    </ligand>
</feature>
<evidence type="ECO:0000256" key="2">
    <source>
        <dbReference type="ARBA" id="ARBA00022475"/>
    </source>
</evidence>
<comment type="function">
    <text evidence="9">Catalyzes the hydroxylation of 2-nonaprenyl-3-methyl-6-methoxy-1,4-benzoquinol during ubiquinone biosynthesis.</text>
</comment>
<evidence type="ECO:0000256" key="7">
    <source>
        <dbReference type="ARBA" id="ARBA00023033"/>
    </source>
</evidence>
<name>A0A0W0SND7_9GAMM</name>
<dbReference type="InterPro" id="IPR011566">
    <property type="entry name" value="Ubq_synth_Coq7"/>
</dbReference>
<feature type="binding site" evidence="9">
    <location>
        <position position="62"/>
    </location>
    <ligand>
        <name>Fe cation</name>
        <dbReference type="ChEBI" id="CHEBI:24875"/>
        <label>1</label>
    </ligand>
</feature>
<keyword evidence="3 9" id="KW-0831">Ubiquinone biosynthesis</keyword>
<sequence length="213" mass="23911">MRRLSLFDSLLNEIDTALRTLAPPKSRASMRASPATNTFENPLSTTEKKHIAGLMRVNHAGEVCAQALYRGQALTAKLVEVRAQMAEAAAEEIDHLAWCEERLRELDSRPTVLNPFWYLGSLMLGMAAGLAGDRWSLGFVAETERQVSQHLQKHLQKLPAQDNKTKLILERMHEDEAYHADMAMAAGAAELPDFIKKIMRVTSKVMTRSSYYI</sequence>
<keyword evidence="4 9" id="KW-0479">Metal-binding</keyword>
<comment type="cofactor">
    <cofactor evidence="9">
        <name>Fe cation</name>
        <dbReference type="ChEBI" id="CHEBI:24875"/>
    </cofactor>
    <text evidence="9">Binds 2 iron ions per subunit.</text>
</comment>
<keyword evidence="8 9" id="KW-0472">Membrane</keyword>
<feature type="binding site" evidence="9">
    <location>
        <position position="179"/>
    </location>
    <ligand>
        <name>Fe cation</name>
        <dbReference type="ChEBI" id="CHEBI:24875"/>
        <label>2</label>
    </ligand>
</feature>
<evidence type="ECO:0000256" key="1">
    <source>
        <dbReference type="ARBA" id="ARBA00004749"/>
    </source>
</evidence>
<keyword evidence="10" id="KW-0830">Ubiquinone</keyword>
<evidence type="ECO:0000256" key="5">
    <source>
        <dbReference type="ARBA" id="ARBA00023002"/>
    </source>
</evidence>
<feature type="binding site" evidence="9">
    <location>
        <position position="92"/>
    </location>
    <ligand>
        <name>Fe cation</name>
        <dbReference type="ChEBI" id="CHEBI:24875"/>
        <label>1</label>
    </ligand>
</feature>
<dbReference type="InterPro" id="IPR009078">
    <property type="entry name" value="Ferritin-like_SF"/>
</dbReference>
<evidence type="ECO:0000256" key="9">
    <source>
        <dbReference type="HAMAP-Rule" id="MF_01658"/>
    </source>
</evidence>
<dbReference type="SUPFAM" id="SSF47240">
    <property type="entry name" value="Ferritin-like"/>
    <property type="match status" value="1"/>
</dbReference>
<dbReference type="Pfam" id="PF03232">
    <property type="entry name" value="COQ7"/>
    <property type="match status" value="1"/>
</dbReference>
<keyword evidence="5 9" id="KW-0560">Oxidoreductase</keyword>
<dbReference type="Proteomes" id="UP000054742">
    <property type="component" value="Unassembled WGS sequence"/>
</dbReference>
<dbReference type="EC" id="1.14.99.60" evidence="9"/>
<dbReference type="STRING" id="29422.Lbru_1110"/>
<dbReference type="GO" id="GO:0006744">
    <property type="term" value="P:ubiquinone biosynthetic process"/>
    <property type="evidence" value="ECO:0007669"/>
    <property type="project" value="UniProtKB-UniRule"/>
</dbReference>
<feature type="binding site" evidence="9">
    <location>
        <position position="176"/>
    </location>
    <ligand>
        <name>Fe cation</name>
        <dbReference type="ChEBI" id="CHEBI:24875"/>
        <label>2</label>
    </ligand>
</feature>
<gene>
    <name evidence="9" type="primary">coq7</name>
    <name evidence="10" type="ORF">Lbru_1110</name>
</gene>
<comment type="subcellular location">
    <subcellularLocation>
        <location evidence="9">Cell membrane</location>
        <topology evidence="9">Peripheral membrane protein</topology>
    </subcellularLocation>
</comment>
<keyword evidence="7 9" id="KW-0503">Monooxygenase</keyword>
<dbReference type="GO" id="GO:0046872">
    <property type="term" value="F:metal ion binding"/>
    <property type="evidence" value="ECO:0007669"/>
    <property type="project" value="UniProtKB-KW"/>
</dbReference>
<keyword evidence="11" id="KW-1185">Reference proteome</keyword>
<comment type="caution">
    <text evidence="10">The sequence shown here is derived from an EMBL/GenBank/DDBJ whole genome shotgun (WGS) entry which is preliminary data.</text>
</comment>
<dbReference type="PANTHER" id="PTHR11237:SF4">
    <property type="entry name" value="5-DEMETHOXYUBIQUINONE HYDROXYLASE, MITOCHONDRIAL"/>
    <property type="match status" value="1"/>
</dbReference>
<dbReference type="RefSeq" id="WP_058441194.1">
    <property type="nucleotide sequence ID" value="NZ_CAAAHU010000006.1"/>
</dbReference>
<evidence type="ECO:0000256" key="3">
    <source>
        <dbReference type="ARBA" id="ARBA00022688"/>
    </source>
</evidence>
<dbReference type="PANTHER" id="PTHR11237">
    <property type="entry name" value="COENZYME Q10 BIOSYNTHESIS PROTEIN 7"/>
    <property type="match status" value="1"/>
</dbReference>
<dbReference type="UniPathway" id="UPA00232"/>
<accession>A0A0W0SND7</accession>
<dbReference type="CDD" id="cd01042">
    <property type="entry name" value="DMQH"/>
    <property type="match status" value="1"/>
</dbReference>
<dbReference type="PATRIC" id="fig|29422.6.peg.1167"/>
<comment type="pathway">
    <text evidence="1 9">Cofactor biosynthesis; ubiquinone biosynthesis.</text>
</comment>
<proteinExistence type="inferred from homology"/>
<dbReference type="HAMAP" id="MF_01658">
    <property type="entry name" value="COQ7"/>
    <property type="match status" value="1"/>
</dbReference>
<comment type="catalytic activity">
    <reaction evidence="9">
        <text>a 5-methoxy-2-methyl-3-(all-trans-polyprenyl)benzene-1,4-diol + AH2 + O2 = a 3-demethylubiquinol + A + H2O</text>
        <dbReference type="Rhea" id="RHEA:50908"/>
        <dbReference type="Rhea" id="RHEA-COMP:10859"/>
        <dbReference type="Rhea" id="RHEA-COMP:10914"/>
        <dbReference type="ChEBI" id="CHEBI:13193"/>
        <dbReference type="ChEBI" id="CHEBI:15377"/>
        <dbReference type="ChEBI" id="CHEBI:15379"/>
        <dbReference type="ChEBI" id="CHEBI:17499"/>
        <dbReference type="ChEBI" id="CHEBI:84167"/>
        <dbReference type="ChEBI" id="CHEBI:84422"/>
        <dbReference type="EC" id="1.14.99.60"/>
    </reaction>
</comment>
<evidence type="ECO:0000313" key="11">
    <source>
        <dbReference type="Proteomes" id="UP000054742"/>
    </source>
</evidence>
<feature type="binding site" evidence="9">
    <location>
        <position position="176"/>
    </location>
    <ligand>
        <name>Fe cation</name>
        <dbReference type="ChEBI" id="CHEBI:24875"/>
        <label>1</label>
    </ligand>
</feature>
<feature type="binding site" evidence="9">
    <location>
        <position position="95"/>
    </location>
    <ligand>
        <name>Fe cation</name>
        <dbReference type="ChEBI" id="CHEBI:24875"/>
        <label>1</label>
    </ligand>
</feature>
<dbReference type="InterPro" id="IPR047809">
    <property type="entry name" value="COQ7_proteobact"/>
</dbReference>
<dbReference type="EMBL" id="LNXV01000008">
    <property type="protein sequence ID" value="KTC84895.1"/>
    <property type="molecule type" value="Genomic_DNA"/>
</dbReference>
<feature type="binding site" evidence="9">
    <location>
        <position position="144"/>
    </location>
    <ligand>
        <name>Fe cation</name>
        <dbReference type="ChEBI" id="CHEBI:24875"/>
        <label>2</label>
    </ligand>
</feature>
<dbReference type="AlphaFoldDB" id="A0A0W0SND7"/>
<dbReference type="GO" id="GO:0008682">
    <property type="term" value="F:3-demethoxyubiquinol 3-hydroxylase activity"/>
    <property type="evidence" value="ECO:0007669"/>
    <property type="project" value="UniProtKB-EC"/>
</dbReference>
<dbReference type="GO" id="GO:0005886">
    <property type="term" value="C:plasma membrane"/>
    <property type="evidence" value="ECO:0007669"/>
    <property type="project" value="UniProtKB-SubCell"/>
</dbReference>
<organism evidence="10 11">
    <name type="scientific">Legionella brunensis</name>
    <dbReference type="NCBI Taxonomy" id="29422"/>
    <lineage>
        <taxon>Bacteria</taxon>
        <taxon>Pseudomonadati</taxon>
        <taxon>Pseudomonadota</taxon>
        <taxon>Gammaproteobacteria</taxon>
        <taxon>Legionellales</taxon>
        <taxon>Legionellaceae</taxon>
        <taxon>Legionella</taxon>
    </lineage>
</organism>
<evidence type="ECO:0000256" key="4">
    <source>
        <dbReference type="ARBA" id="ARBA00022723"/>
    </source>
</evidence>
<dbReference type="NCBIfam" id="NF033656">
    <property type="entry name" value="DMQ_monoox_COQ7"/>
    <property type="match status" value="1"/>
</dbReference>
<evidence type="ECO:0000313" key="10">
    <source>
        <dbReference type="EMBL" id="KTC84895.1"/>
    </source>
</evidence>
<evidence type="ECO:0000256" key="6">
    <source>
        <dbReference type="ARBA" id="ARBA00023004"/>
    </source>
</evidence>
<keyword evidence="6 9" id="KW-0408">Iron</keyword>